<dbReference type="Pfam" id="PF12796">
    <property type="entry name" value="Ank_2"/>
    <property type="match status" value="2"/>
</dbReference>
<dbReference type="PANTHER" id="PTHR24171:SF8">
    <property type="entry name" value="BRCA1-ASSOCIATED RING DOMAIN PROTEIN 1"/>
    <property type="match status" value="1"/>
</dbReference>
<dbReference type="GO" id="GO:0030246">
    <property type="term" value="F:carbohydrate binding"/>
    <property type="evidence" value="ECO:0007669"/>
    <property type="project" value="UniProtKB-KW"/>
</dbReference>
<comment type="similarity">
    <text evidence="1">Belongs to the fungal fucose-specific lectin family.</text>
</comment>
<dbReference type="PANTHER" id="PTHR24171">
    <property type="entry name" value="ANKYRIN REPEAT DOMAIN-CONTAINING PROTEIN 39-RELATED"/>
    <property type="match status" value="1"/>
</dbReference>
<evidence type="ECO:0000256" key="3">
    <source>
        <dbReference type="ARBA" id="ARBA00022734"/>
    </source>
</evidence>
<evidence type="ECO:0000256" key="4">
    <source>
        <dbReference type="ARBA" id="ARBA00022737"/>
    </source>
</evidence>
<dbReference type="Pfam" id="PF07938">
    <property type="entry name" value="Fungal_lectin"/>
    <property type="match status" value="1"/>
</dbReference>
<evidence type="ECO:0000313" key="8">
    <source>
        <dbReference type="EMBL" id="GAM37563.1"/>
    </source>
</evidence>
<dbReference type="SUPFAM" id="SSF48403">
    <property type="entry name" value="Ankyrin repeat"/>
    <property type="match status" value="1"/>
</dbReference>
<dbReference type="AlphaFoldDB" id="A0A6V8H9N6"/>
<keyword evidence="4" id="KW-0677">Repeat</keyword>
<dbReference type="SMART" id="SM00248">
    <property type="entry name" value="ANK"/>
    <property type="match status" value="6"/>
</dbReference>
<gene>
    <name evidence="8" type="ORF">TCE0_024r07583</name>
</gene>
<protein>
    <recommendedName>
        <fullName evidence="2">Fucose-specific lectin</fullName>
    </recommendedName>
</protein>
<dbReference type="PRINTS" id="PR01415">
    <property type="entry name" value="ANKYRIN"/>
</dbReference>
<keyword evidence="9" id="KW-1185">Reference proteome</keyword>
<sequence length="632" mass="69641">MSRPANLDVIEFIHAITRQLRVYYQSDGEQTSHTDQELSTPWTSNIITEGLLKVEIEPSSGLAVSLPENQGQPLRLFFQEKANGDTGPLRELQYNYAQKAWQLLKGRIVADALKGTRLSAASDNVTKALRLYYQASDMALCEVACDRYYRWGGRTSIQKDLIPQAPISVVSWDSGQPVPEIRVYTVTSAASRRILELSYTFPSWKTAVVPAPGYRNPSGMAACRNTGWDVNSQSPIYFFHQPGGRAIALTLLPVDDSTGSRMLSSKILPLANLPITIDGPVDTGSEGEDKKEEQVIEILRKDLSDSKLEADQLRSANEELTTKLEAAQNKASKAGTSTQDILLEFFKHTNRIPETLKPADIFYALQWLYSEGFDVNGSDTTGAGRSGLVDVIKVHGKSIVTLLLSRDIDFQAADAAGDTPLNAACRYEEEDIVRALLERGSNPNVKDRKGQTPLHEAAGRRKKSIVPLLLDKGASVDSRNADGDTPLHLASRSGSQEIILLLLQKNADINAKNFKGDTPLFYADSVPTIQLLIQRGARVNELNNKGFGRLHFAVMIGETSIVQYLVDSRQADINLQSPGEPTPLHLAVSFQREPLVRLFLAAGADRNRLCGGWTPLEYAKRDKLSSIIQLLQ</sequence>
<dbReference type="InterPro" id="IPR002110">
    <property type="entry name" value="Ankyrin_rpt"/>
</dbReference>
<evidence type="ECO:0000256" key="1">
    <source>
        <dbReference type="ARBA" id="ARBA00009042"/>
    </source>
</evidence>
<feature type="repeat" description="ANK" evidence="6">
    <location>
        <begin position="416"/>
        <end position="448"/>
    </location>
</feature>
<evidence type="ECO:0000256" key="7">
    <source>
        <dbReference type="SAM" id="Coils"/>
    </source>
</evidence>
<keyword evidence="7" id="KW-0175">Coiled coil</keyword>
<feature type="repeat" description="ANK" evidence="6">
    <location>
        <begin position="579"/>
        <end position="607"/>
    </location>
</feature>
<feature type="coiled-coil region" evidence="7">
    <location>
        <begin position="296"/>
        <end position="337"/>
    </location>
</feature>
<dbReference type="SUPFAM" id="SSF89372">
    <property type="entry name" value="Fucose-specific lectin"/>
    <property type="match status" value="1"/>
</dbReference>
<organism evidence="8 9">
    <name type="scientific">Talaromyces pinophilus</name>
    <name type="common">Penicillium pinophilum</name>
    <dbReference type="NCBI Taxonomy" id="128442"/>
    <lineage>
        <taxon>Eukaryota</taxon>
        <taxon>Fungi</taxon>
        <taxon>Dikarya</taxon>
        <taxon>Ascomycota</taxon>
        <taxon>Pezizomycotina</taxon>
        <taxon>Eurotiomycetes</taxon>
        <taxon>Eurotiomycetidae</taxon>
        <taxon>Eurotiales</taxon>
        <taxon>Trichocomaceae</taxon>
        <taxon>Talaromyces</taxon>
        <taxon>Talaromyces sect. Talaromyces</taxon>
    </lineage>
</organism>
<dbReference type="Proteomes" id="UP000053095">
    <property type="component" value="Unassembled WGS sequence"/>
</dbReference>
<keyword evidence="3" id="KW-0430">Lectin</keyword>
<dbReference type="InterPro" id="IPR036770">
    <property type="entry name" value="Ankyrin_rpt-contain_sf"/>
</dbReference>
<proteinExistence type="inferred from homology"/>
<keyword evidence="5 6" id="KW-0040">ANK repeat</keyword>
<dbReference type="EMBL" id="DF933820">
    <property type="protein sequence ID" value="GAM37563.1"/>
    <property type="molecule type" value="Genomic_DNA"/>
</dbReference>
<dbReference type="Gene3D" id="2.120.10.70">
    <property type="entry name" value="Fucose-specific lectin"/>
    <property type="match status" value="1"/>
</dbReference>
<evidence type="ECO:0000256" key="2">
    <source>
        <dbReference type="ARBA" id="ARBA00015560"/>
    </source>
</evidence>
<evidence type="ECO:0000313" key="9">
    <source>
        <dbReference type="Proteomes" id="UP000053095"/>
    </source>
</evidence>
<feature type="repeat" description="ANK" evidence="6">
    <location>
        <begin position="482"/>
        <end position="514"/>
    </location>
</feature>
<feature type="repeat" description="ANK" evidence="6">
    <location>
        <begin position="449"/>
        <end position="481"/>
    </location>
</feature>
<reference evidence="9" key="1">
    <citation type="journal article" date="2015" name="Genome Announc.">
        <title>Draft genome sequence of Talaromyces cellulolyticus strain Y-94, a source of lignocellulosic biomass-degrading enzymes.</title>
        <authorList>
            <person name="Fujii T."/>
            <person name="Koike H."/>
            <person name="Sawayama S."/>
            <person name="Yano S."/>
            <person name="Inoue H."/>
        </authorList>
    </citation>
    <scope>NUCLEOTIDE SEQUENCE [LARGE SCALE GENOMIC DNA]</scope>
    <source>
        <strain evidence="9">Y-94</strain>
    </source>
</reference>
<dbReference type="InterPro" id="IPR012475">
    <property type="entry name" value="Fungal_lectin"/>
</dbReference>
<dbReference type="Gene3D" id="1.25.40.20">
    <property type="entry name" value="Ankyrin repeat-containing domain"/>
    <property type="match status" value="3"/>
</dbReference>
<dbReference type="PROSITE" id="PS50088">
    <property type="entry name" value="ANK_REPEAT"/>
    <property type="match status" value="4"/>
</dbReference>
<comment type="caution">
    <text evidence="8">The sequence shown here is derived from an EMBL/GenBank/DDBJ whole genome shotgun (WGS) entry which is preliminary data.</text>
</comment>
<name>A0A6V8H9N6_TALPI</name>
<dbReference type="PROSITE" id="PS50297">
    <property type="entry name" value="ANK_REP_REGION"/>
    <property type="match status" value="4"/>
</dbReference>
<evidence type="ECO:0000256" key="5">
    <source>
        <dbReference type="ARBA" id="ARBA00023043"/>
    </source>
</evidence>
<accession>A0A6V8H9N6</accession>
<evidence type="ECO:0000256" key="6">
    <source>
        <dbReference type="PROSITE-ProRule" id="PRU00023"/>
    </source>
</evidence>